<dbReference type="InterPro" id="IPR037171">
    <property type="entry name" value="NagB/RpiA_transferase-like"/>
</dbReference>
<comment type="function">
    <text evidence="6">Repressor of the lactose catabolism operon. Galactose-6-phosphate is the inducer.</text>
</comment>
<dbReference type="SMART" id="SM00420">
    <property type="entry name" value="HTH_DEOR"/>
    <property type="match status" value="1"/>
</dbReference>
<dbReference type="InterPro" id="IPR050313">
    <property type="entry name" value="Carb_Metab_HTH_regulators"/>
</dbReference>
<evidence type="ECO:0000259" key="8">
    <source>
        <dbReference type="PROSITE" id="PS51000"/>
    </source>
</evidence>
<keyword evidence="5" id="KW-0804">Transcription</keyword>
<dbReference type="Pfam" id="PF08220">
    <property type="entry name" value="HTH_DeoR"/>
    <property type="match status" value="1"/>
</dbReference>
<dbReference type="InterPro" id="IPR001034">
    <property type="entry name" value="DeoR_HTH"/>
</dbReference>
<name>A0A5R9BLL2_9MICC</name>
<dbReference type="GO" id="GO:0003700">
    <property type="term" value="F:DNA-binding transcription factor activity"/>
    <property type="evidence" value="ECO:0007669"/>
    <property type="project" value="InterPro"/>
</dbReference>
<dbReference type="SUPFAM" id="SSF100950">
    <property type="entry name" value="NagB/RpiA/CoA transferase-like"/>
    <property type="match status" value="1"/>
</dbReference>
<protein>
    <recommendedName>
        <fullName evidence="1">Lactose phosphotransferase system repressor</fullName>
    </recommendedName>
</protein>
<comment type="caution">
    <text evidence="9">The sequence shown here is derived from an EMBL/GenBank/DDBJ whole genome shotgun (WGS) entry which is preliminary data.</text>
</comment>
<accession>A0A5R9BLL2</accession>
<dbReference type="AlphaFoldDB" id="A0A5R9BLL2"/>
<evidence type="ECO:0000256" key="6">
    <source>
        <dbReference type="ARBA" id="ARBA00024937"/>
    </source>
</evidence>
<keyword evidence="2" id="KW-0678">Repressor</keyword>
<gene>
    <name evidence="9" type="ORF">FEF26_00670</name>
</gene>
<evidence type="ECO:0000256" key="3">
    <source>
        <dbReference type="ARBA" id="ARBA00023015"/>
    </source>
</evidence>
<feature type="domain" description="HTH deoR-type" evidence="8">
    <location>
        <begin position="5"/>
        <end position="59"/>
    </location>
</feature>
<dbReference type="SMART" id="SM01134">
    <property type="entry name" value="DeoRC"/>
    <property type="match status" value="1"/>
</dbReference>
<evidence type="ECO:0000256" key="4">
    <source>
        <dbReference type="ARBA" id="ARBA00023125"/>
    </source>
</evidence>
<keyword evidence="10" id="KW-1185">Reference proteome</keyword>
<dbReference type="InterPro" id="IPR014036">
    <property type="entry name" value="DeoR-like_C"/>
</dbReference>
<organism evidence="9 10">
    <name type="scientific">Nesterenkonia salmonea</name>
    <dbReference type="NCBI Taxonomy" id="1804987"/>
    <lineage>
        <taxon>Bacteria</taxon>
        <taxon>Bacillati</taxon>
        <taxon>Actinomycetota</taxon>
        <taxon>Actinomycetes</taxon>
        <taxon>Micrococcales</taxon>
        <taxon>Micrococcaceae</taxon>
        <taxon>Nesterenkonia</taxon>
    </lineage>
</organism>
<dbReference type="PANTHER" id="PTHR30363:SF4">
    <property type="entry name" value="GLYCEROL-3-PHOSPHATE REGULON REPRESSOR"/>
    <property type="match status" value="1"/>
</dbReference>
<dbReference type="Gene3D" id="3.40.50.1360">
    <property type="match status" value="1"/>
</dbReference>
<evidence type="ECO:0000256" key="1">
    <source>
        <dbReference type="ARBA" id="ARBA00021390"/>
    </source>
</evidence>
<dbReference type="PANTHER" id="PTHR30363">
    <property type="entry name" value="HTH-TYPE TRANSCRIPTIONAL REGULATOR SRLR-RELATED"/>
    <property type="match status" value="1"/>
</dbReference>
<evidence type="ECO:0000313" key="10">
    <source>
        <dbReference type="Proteomes" id="UP000310458"/>
    </source>
</evidence>
<dbReference type="GO" id="GO:0003677">
    <property type="term" value="F:DNA binding"/>
    <property type="evidence" value="ECO:0007669"/>
    <property type="project" value="UniProtKB-KW"/>
</dbReference>
<dbReference type="SUPFAM" id="SSF46785">
    <property type="entry name" value="Winged helix' DNA-binding domain"/>
    <property type="match status" value="1"/>
</dbReference>
<dbReference type="InterPro" id="IPR018356">
    <property type="entry name" value="Tscrpt_reg_HTH_DeoR_CS"/>
</dbReference>
<reference evidence="9 10" key="1">
    <citation type="submission" date="2019-05" db="EMBL/GenBank/DDBJ databases">
        <title>Nesterenkonia sp. GY074 isolated from the Southern Atlantic Ocean.</title>
        <authorList>
            <person name="Zhang G."/>
        </authorList>
    </citation>
    <scope>NUCLEOTIDE SEQUENCE [LARGE SCALE GENOMIC DNA]</scope>
    <source>
        <strain evidence="9 10">GY074</strain>
    </source>
</reference>
<dbReference type="Proteomes" id="UP000310458">
    <property type="component" value="Unassembled WGS sequence"/>
</dbReference>
<dbReference type="EMBL" id="VAVZ01000001">
    <property type="protein sequence ID" value="TLQ01517.1"/>
    <property type="molecule type" value="Genomic_DNA"/>
</dbReference>
<evidence type="ECO:0000313" key="9">
    <source>
        <dbReference type="EMBL" id="TLQ01517.1"/>
    </source>
</evidence>
<dbReference type="InterPro" id="IPR036388">
    <property type="entry name" value="WH-like_DNA-bd_sf"/>
</dbReference>
<dbReference type="PROSITE" id="PS00894">
    <property type="entry name" value="HTH_DEOR_1"/>
    <property type="match status" value="1"/>
</dbReference>
<dbReference type="InterPro" id="IPR036390">
    <property type="entry name" value="WH_DNA-bd_sf"/>
</dbReference>
<dbReference type="RefSeq" id="WP_138251595.1">
    <property type="nucleotide sequence ID" value="NZ_VAVZ01000001.1"/>
</dbReference>
<feature type="region of interest" description="Disordered" evidence="7">
    <location>
        <begin position="54"/>
        <end position="77"/>
    </location>
</feature>
<dbReference type="Gene3D" id="1.10.10.10">
    <property type="entry name" value="Winged helix-like DNA-binding domain superfamily/Winged helix DNA-binding domain"/>
    <property type="match status" value="1"/>
</dbReference>
<evidence type="ECO:0000256" key="5">
    <source>
        <dbReference type="ARBA" id="ARBA00023163"/>
    </source>
</evidence>
<evidence type="ECO:0000256" key="7">
    <source>
        <dbReference type="SAM" id="MobiDB-lite"/>
    </source>
</evidence>
<sequence length="262" mass="27319">MAQLTPERHHSILARLKDGPVTVQVLADRLQVSKETIRRDLDLLESQGSLQRVHGGAVPAGSVSRAETSRHDRLGRHTAQKQRIAEAALRFLPPADGGSMIFDAGTTTEALADLLAVESSLDGHHRYLITNAVPIAQKLSAASGVQVEILGGSIRGVTGAAVGPDTVSALQSRRADVVFIGANGVDAAFGLSTPDSSEAAVKSAHICAARHRVLLADSSKLGQTTLVQFAALNDVDVLITDAEPAAELAAALEEAEVQVVVA</sequence>
<evidence type="ECO:0000256" key="2">
    <source>
        <dbReference type="ARBA" id="ARBA00022491"/>
    </source>
</evidence>
<keyword evidence="3" id="KW-0805">Transcription regulation</keyword>
<keyword evidence="4" id="KW-0238">DNA-binding</keyword>
<dbReference type="Pfam" id="PF00455">
    <property type="entry name" value="DeoRC"/>
    <property type="match status" value="1"/>
</dbReference>
<dbReference type="PROSITE" id="PS51000">
    <property type="entry name" value="HTH_DEOR_2"/>
    <property type="match status" value="1"/>
</dbReference>
<dbReference type="OrthoDB" id="7688673at2"/>
<proteinExistence type="predicted"/>
<dbReference type="PRINTS" id="PR00037">
    <property type="entry name" value="HTHLACR"/>
</dbReference>